<evidence type="ECO:0000313" key="12">
    <source>
        <dbReference type="WBParaSite" id="SMUV_0000566901-mRNA-1"/>
    </source>
</evidence>
<dbReference type="PROSITE" id="PS01266">
    <property type="entry name" value="ADENYLOSUCCIN_SYN_1"/>
    <property type="match status" value="1"/>
</dbReference>
<dbReference type="Pfam" id="PF00709">
    <property type="entry name" value="Adenylsucc_synt"/>
    <property type="match status" value="1"/>
</dbReference>
<protein>
    <recommendedName>
        <fullName evidence="8 10">Adenylosuccinate synthetase</fullName>
        <shortName evidence="8">AMPSase</shortName>
        <shortName evidence="8">AdSS</shortName>
        <ecNumber evidence="8 10">6.3.4.4</ecNumber>
    </recommendedName>
    <alternativeName>
        <fullName evidence="8">IMP--aspartate ligase</fullName>
    </alternativeName>
</protein>
<keyword evidence="11" id="KW-1185">Reference proteome</keyword>
<feature type="active site" evidence="9">
    <location>
        <position position="150"/>
    </location>
</feature>
<dbReference type="InterPro" id="IPR027417">
    <property type="entry name" value="P-loop_NTPase"/>
</dbReference>
<dbReference type="Gene3D" id="3.90.170.10">
    <property type="entry name" value="Adenylosuccinate Synthetase, subunit A, domain 3"/>
    <property type="match status" value="1"/>
</dbReference>
<comment type="function">
    <text evidence="8">Plays an important role in the de novo pathway and in the salvage pathway of purine nucleotide biosynthesis. Catalyzes the first commited step in the biosynthesis of AMP from IMP.</text>
</comment>
<keyword evidence="5 8" id="KW-0658">Purine biosynthesis</keyword>
<keyword evidence="4 8" id="KW-0547">Nucleotide-binding</keyword>
<reference evidence="12" key="1">
    <citation type="submission" date="2017-02" db="UniProtKB">
        <authorList>
            <consortium name="WormBaseParasite"/>
        </authorList>
    </citation>
    <scope>IDENTIFICATION</scope>
</reference>
<keyword evidence="3 8" id="KW-0479">Metal-binding</keyword>
<feature type="binding site" evidence="8">
    <location>
        <begin position="20"/>
        <end position="23"/>
    </location>
    <ligand>
        <name>IMP</name>
        <dbReference type="ChEBI" id="CHEBI:58053"/>
    </ligand>
</feature>
<dbReference type="NCBIfam" id="NF002223">
    <property type="entry name" value="PRK01117.1"/>
    <property type="match status" value="1"/>
</dbReference>
<dbReference type="Proteomes" id="UP000046393">
    <property type="component" value="Unplaced"/>
</dbReference>
<feature type="binding site" evidence="8">
    <location>
        <begin position="49"/>
        <end position="51"/>
    </location>
    <ligand>
        <name>GTP</name>
        <dbReference type="ChEBI" id="CHEBI:37565"/>
    </ligand>
</feature>
<evidence type="ECO:0000256" key="5">
    <source>
        <dbReference type="ARBA" id="ARBA00022755"/>
    </source>
</evidence>
<dbReference type="Gene3D" id="1.10.300.10">
    <property type="entry name" value="Adenylosuccinate Synthetase, subunit A, domain 2"/>
    <property type="match status" value="1"/>
</dbReference>
<keyword evidence="7 8" id="KW-0342">GTP-binding</keyword>
<comment type="cofactor">
    <cofactor evidence="8">
        <name>Mg(2+)</name>
        <dbReference type="ChEBI" id="CHEBI:18420"/>
    </cofactor>
    <text evidence="8">Binds 1 Mg(2+) ion per subunit.</text>
</comment>
<keyword evidence="8" id="KW-0963">Cytoplasm</keyword>
<dbReference type="EC" id="6.3.4.4" evidence="8 10"/>
<evidence type="ECO:0000256" key="9">
    <source>
        <dbReference type="PROSITE-ProRule" id="PRU10134"/>
    </source>
</evidence>
<dbReference type="WBParaSite" id="SMUV_0000566901-mRNA-1">
    <property type="protein sequence ID" value="SMUV_0000566901-mRNA-1"/>
    <property type="gene ID" value="SMUV_0000566901"/>
</dbReference>
<dbReference type="InterPro" id="IPR018220">
    <property type="entry name" value="Adenylosuccin_syn_GTP-bd"/>
</dbReference>
<feature type="binding site" evidence="8">
    <location>
        <begin position="308"/>
        <end position="314"/>
    </location>
    <ligand>
        <name>substrate</name>
    </ligand>
</feature>
<proteinExistence type="inferred from homology"/>
<comment type="subunit">
    <text evidence="1 8">Homodimer.</text>
</comment>
<dbReference type="PROSITE" id="PS00513">
    <property type="entry name" value="ADENYLOSUCCIN_SYN_2"/>
    <property type="match status" value="1"/>
</dbReference>
<feature type="binding site" evidence="8">
    <location>
        <position position="248"/>
    </location>
    <ligand>
        <name>IMP</name>
        <dbReference type="ChEBI" id="CHEBI:58053"/>
    </ligand>
</feature>
<dbReference type="AlphaFoldDB" id="A0A0N5AM68"/>
<evidence type="ECO:0000256" key="3">
    <source>
        <dbReference type="ARBA" id="ARBA00022723"/>
    </source>
</evidence>
<dbReference type="SUPFAM" id="SSF52540">
    <property type="entry name" value="P-loop containing nucleoside triphosphate hydrolases"/>
    <property type="match status" value="1"/>
</dbReference>
<evidence type="ECO:0000256" key="2">
    <source>
        <dbReference type="ARBA" id="ARBA00022598"/>
    </source>
</evidence>
<dbReference type="GO" id="GO:0005737">
    <property type="term" value="C:cytoplasm"/>
    <property type="evidence" value="ECO:0007669"/>
    <property type="project" value="UniProtKB-SubCell"/>
</dbReference>
<dbReference type="FunFam" id="1.10.300.10:FF:000001">
    <property type="entry name" value="Adenylosuccinate synthetase"/>
    <property type="match status" value="1"/>
</dbReference>
<comment type="pathway">
    <text evidence="8 10">Purine metabolism; AMP biosynthesis via de novo pathway; AMP from IMP: step 1/2.</text>
</comment>
<evidence type="ECO:0000256" key="6">
    <source>
        <dbReference type="ARBA" id="ARBA00022842"/>
    </source>
</evidence>
<dbReference type="FunFam" id="3.90.170.10:FF:000001">
    <property type="entry name" value="Adenylosuccinate synthetase"/>
    <property type="match status" value="1"/>
</dbReference>
<dbReference type="InterPro" id="IPR042110">
    <property type="entry name" value="Adenylosuccinate_synth_dom2"/>
</dbReference>
<keyword evidence="2 8" id="KW-0436">Ligase</keyword>
<feature type="binding site" evidence="8">
    <location>
        <position position="49"/>
    </location>
    <ligand>
        <name>Mg(2+)</name>
        <dbReference type="ChEBI" id="CHEBI:18420"/>
    </ligand>
</feature>
<comment type="function">
    <text evidence="10">Plays an important role in the de novo pathway of purine nucleotide biosynthesis.</text>
</comment>
<evidence type="ECO:0000256" key="8">
    <source>
        <dbReference type="HAMAP-Rule" id="MF_03125"/>
    </source>
</evidence>
<dbReference type="NCBIfam" id="TIGR00184">
    <property type="entry name" value="purA"/>
    <property type="match status" value="1"/>
</dbReference>
<feature type="binding site" evidence="8">
    <location>
        <position position="139"/>
    </location>
    <ligand>
        <name>IMP</name>
        <dbReference type="ChEBI" id="CHEBI:58053"/>
    </ligand>
</feature>
<keyword evidence="6 8" id="KW-0460">Magnesium</keyword>
<evidence type="ECO:0000256" key="7">
    <source>
        <dbReference type="ARBA" id="ARBA00023134"/>
    </source>
</evidence>
<dbReference type="InterPro" id="IPR042111">
    <property type="entry name" value="Adenylosuccinate_synth_dom3"/>
</dbReference>
<feature type="binding site" evidence="8">
    <location>
        <position position="153"/>
    </location>
    <ligand>
        <name>IMP</name>
        <dbReference type="ChEBI" id="CHEBI:58053"/>
        <note>ligand shared between dimeric partners</note>
    </ligand>
</feature>
<comment type="similarity">
    <text evidence="8 10">Belongs to the adenylosuccinate synthetase family.</text>
</comment>
<evidence type="ECO:0000256" key="10">
    <source>
        <dbReference type="RuleBase" id="RU000520"/>
    </source>
</evidence>
<dbReference type="GO" id="GO:0046040">
    <property type="term" value="P:IMP metabolic process"/>
    <property type="evidence" value="ECO:0007669"/>
    <property type="project" value="TreeGrafter"/>
</dbReference>
<comment type="subcellular location">
    <subcellularLocation>
        <location evidence="8">Cytoplasm</location>
    </subcellularLocation>
</comment>
<dbReference type="GO" id="GO:0044208">
    <property type="term" value="P:'de novo' AMP biosynthetic process"/>
    <property type="evidence" value="ECO:0007669"/>
    <property type="project" value="UniProtKB-UniRule"/>
</dbReference>
<evidence type="ECO:0000256" key="1">
    <source>
        <dbReference type="ARBA" id="ARBA00011738"/>
    </source>
</evidence>
<dbReference type="SMART" id="SM00788">
    <property type="entry name" value="Adenylsucc_synt"/>
    <property type="match status" value="1"/>
</dbReference>
<dbReference type="PANTHER" id="PTHR11846:SF0">
    <property type="entry name" value="ADENYLOSUCCINATE SYNTHETASE"/>
    <property type="match status" value="1"/>
</dbReference>
<feature type="binding site" evidence="8">
    <location>
        <position position="312"/>
    </location>
    <ligand>
        <name>IMP</name>
        <dbReference type="ChEBI" id="CHEBI:58053"/>
    </ligand>
</feature>
<feature type="active site" description="Proton acceptor" evidence="8">
    <location>
        <position position="20"/>
    </location>
</feature>
<comment type="catalytic activity">
    <reaction evidence="8 10">
        <text>IMP + L-aspartate + GTP = N(6)-(1,2-dicarboxyethyl)-AMP + GDP + phosphate + 2 H(+)</text>
        <dbReference type="Rhea" id="RHEA:15753"/>
        <dbReference type="ChEBI" id="CHEBI:15378"/>
        <dbReference type="ChEBI" id="CHEBI:29991"/>
        <dbReference type="ChEBI" id="CHEBI:37565"/>
        <dbReference type="ChEBI" id="CHEBI:43474"/>
        <dbReference type="ChEBI" id="CHEBI:57567"/>
        <dbReference type="ChEBI" id="CHEBI:58053"/>
        <dbReference type="ChEBI" id="CHEBI:58189"/>
        <dbReference type="EC" id="6.3.4.4"/>
    </reaction>
</comment>
<organism evidence="11 12">
    <name type="scientific">Syphacia muris</name>
    <dbReference type="NCBI Taxonomy" id="451379"/>
    <lineage>
        <taxon>Eukaryota</taxon>
        <taxon>Metazoa</taxon>
        <taxon>Ecdysozoa</taxon>
        <taxon>Nematoda</taxon>
        <taxon>Chromadorea</taxon>
        <taxon>Rhabditida</taxon>
        <taxon>Spirurina</taxon>
        <taxon>Oxyuridomorpha</taxon>
        <taxon>Oxyuroidea</taxon>
        <taxon>Oxyuridae</taxon>
        <taxon>Syphacia</taxon>
    </lineage>
</organism>
<dbReference type="STRING" id="451379.A0A0N5AM68"/>
<sequence length="435" mass="47666">MANTQQKAPVVVILGSQFGDEGKGKIVDYLIDKDQIQVTARCQGGNNAGHTVVVNGRKSDFHLLPTGIINEKCYNVIGNGVVVNLDSLFAEVKHNEVDKLIGWEKRLMISECAHLVTSMHMQADGQQEKSLSTSKIGTTSKGIGPTYSSKCFRNGIRIGELLGDFEAFAAKFRGLLDFYKKQFPDVKVNVDEELSAYKKHAECLKRLGIVGDTVTYLDRMRSQGKVVLVEGANGAMLDIDFGTYPFVTSSNATVGGAVTGLGIPPTAIKEVIGVVKAYETRVGSGPFPTELLDKTGDDLQRIGHEVGVTTGRKRRCGWLDLFLLKRSNIINGFTALALTKLDILDSFDEIKVAVGYQINGKELTAPPCCAGDWEKVKVEYKVFKGWKTDISKIKKFDDLPENCKAYVRFVTEFIGVPIKWIGVGADREALIVMNS</sequence>
<feature type="binding site" evidence="8">
    <location>
        <begin position="422"/>
        <end position="424"/>
    </location>
    <ligand>
        <name>GTP</name>
        <dbReference type="ChEBI" id="CHEBI:37565"/>
    </ligand>
</feature>
<feature type="binding site" evidence="8">
    <location>
        <position position="314"/>
    </location>
    <ligand>
        <name>GTP</name>
        <dbReference type="ChEBI" id="CHEBI:37565"/>
    </ligand>
</feature>
<evidence type="ECO:0000313" key="11">
    <source>
        <dbReference type="Proteomes" id="UP000046393"/>
    </source>
</evidence>
<dbReference type="PANTHER" id="PTHR11846">
    <property type="entry name" value="ADENYLOSUCCINATE SYNTHETASE"/>
    <property type="match status" value="1"/>
</dbReference>
<accession>A0A0N5AM68</accession>
<dbReference type="HAMAP" id="MF_00011">
    <property type="entry name" value="Adenylosucc_synth"/>
    <property type="match status" value="1"/>
</dbReference>
<feature type="active site" description="Proton donor" evidence="8">
    <location>
        <position position="50"/>
    </location>
</feature>
<feature type="binding site" evidence="8">
    <location>
        <position position="20"/>
    </location>
    <ligand>
        <name>Mg(2+)</name>
        <dbReference type="ChEBI" id="CHEBI:18420"/>
    </ligand>
</feature>
<dbReference type="InterPro" id="IPR033128">
    <property type="entry name" value="Adenylosuccin_syn_Lys_AS"/>
</dbReference>
<dbReference type="UniPathway" id="UPA00075">
    <property type="reaction ID" value="UER00335"/>
</dbReference>
<feature type="binding site" evidence="8">
    <location>
        <begin position="340"/>
        <end position="342"/>
    </location>
    <ligand>
        <name>GTP</name>
        <dbReference type="ChEBI" id="CHEBI:37565"/>
    </ligand>
</feature>
<dbReference type="CDD" id="cd03108">
    <property type="entry name" value="AdSS"/>
    <property type="match status" value="1"/>
</dbReference>
<evidence type="ECO:0000256" key="4">
    <source>
        <dbReference type="ARBA" id="ARBA00022741"/>
    </source>
</evidence>
<feature type="binding site" evidence="8">
    <location>
        <position position="233"/>
    </location>
    <ligand>
        <name>IMP</name>
        <dbReference type="ChEBI" id="CHEBI:58053"/>
    </ligand>
</feature>
<dbReference type="InterPro" id="IPR001114">
    <property type="entry name" value="Adenylosuccinate_synthetase"/>
</dbReference>
<name>A0A0N5AM68_9BILA</name>
<feature type="binding site" evidence="8">
    <location>
        <begin position="47"/>
        <end position="50"/>
    </location>
    <ligand>
        <name>IMP</name>
        <dbReference type="ChEBI" id="CHEBI:58053"/>
    </ligand>
</feature>
<dbReference type="GO" id="GO:0004019">
    <property type="term" value="F:adenylosuccinate synthase activity"/>
    <property type="evidence" value="ECO:0007669"/>
    <property type="project" value="UniProtKB-UniRule"/>
</dbReference>
<dbReference type="InterPro" id="IPR042109">
    <property type="entry name" value="Adenylosuccinate_synth_dom1"/>
</dbReference>
<dbReference type="GO" id="GO:0005525">
    <property type="term" value="F:GTP binding"/>
    <property type="evidence" value="ECO:0007669"/>
    <property type="project" value="UniProtKB-UniRule"/>
</dbReference>
<feature type="binding site" evidence="8">
    <location>
        <begin position="19"/>
        <end position="25"/>
    </location>
    <ligand>
        <name>GTP</name>
        <dbReference type="ChEBI" id="CHEBI:37565"/>
    </ligand>
</feature>
<dbReference type="Gene3D" id="3.40.440.10">
    <property type="entry name" value="Adenylosuccinate Synthetase, subunit A, domain 1"/>
    <property type="match status" value="1"/>
</dbReference>
<dbReference type="GO" id="GO:0000287">
    <property type="term" value="F:magnesium ion binding"/>
    <property type="evidence" value="ECO:0007669"/>
    <property type="project" value="UniProtKB-UniRule"/>
</dbReference>